<protein>
    <recommendedName>
        <fullName evidence="1">D-inositol 3-phosphate glycosyltransferase</fullName>
    </recommendedName>
</protein>
<dbReference type="InterPro" id="IPR013830">
    <property type="entry name" value="SGNH_hydro"/>
</dbReference>
<evidence type="ECO:0000259" key="5">
    <source>
        <dbReference type="Pfam" id="PF13439"/>
    </source>
</evidence>
<dbReference type="Gene3D" id="3.40.50.1110">
    <property type="entry name" value="SGNH hydrolase"/>
    <property type="match status" value="1"/>
</dbReference>
<evidence type="ECO:0000256" key="1">
    <source>
        <dbReference type="ARBA" id="ARBA00021292"/>
    </source>
</evidence>
<feature type="domain" description="Glycosyltransferase subfamily 4-like N-terminal" evidence="5">
    <location>
        <begin position="15"/>
        <end position="176"/>
    </location>
</feature>
<dbReference type="OrthoDB" id="9802525at2"/>
<dbReference type="InterPro" id="IPR028098">
    <property type="entry name" value="Glyco_trans_4-like_N"/>
</dbReference>
<evidence type="ECO:0000259" key="4">
    <source>
        <dbReference type="Pfam" id="PF00534"/>
    </source>
</evidence>
<dbReference type="SUPFAM" id="SSF53756">
    <property type="entry name" value="UDP-Glycosyltransferase/glycogen phosphorylase"/>
    <property type="match status" value="1"/>
</dbReference>
<dbReference type="GO" id="GO:1901137">
    <property type="term" value="P:carbohydrate derivative biosynthetic process"/>
    <property type="evidence" value="ECO:0007669"/>
    <property type="project" value="UniProtKB-ARBA"/>
</dbReference>
<organism evidence="7 8">
    <name type="scientific">Microbacterium radiodurans</name>
    <dbReference type="NCBI Taxonomy" id="661398"/>
    <lineage>
        <taxon>Bacteria</taxon>
        <taxon>Bacillati</taxon>
        <taxon>Actinomycetota</taxon>
        <taxon>Actinomycetes</taxon>
        <taxon>Micrococcales</taxon>
        <taxon>Microbacteriaceae</taxon>
        <taxon>Microbacterium</taxon>
    </lineage>
</organism>
<sequence>MRVAVVTESFLPHMNGVTGSVLQTLGHLERRGHEAYVIAPGAGREHALAMPGRAVPSLPLPRYPAVRVAAPPVASIARALRAFRPDVVHLASPFVLGWQGLLAAEAVDAPTVAVYQTDVISYTERYGLPRATALAASHVRRLHRRATLSLAPSAAARRQLEGLGVDRVSLWGRGVDGIRFAPHRRDEGWRARVAPGMRADEVIVGYVGRLAPEKQVEDLVALRGLPGVRLVVIGDGPARGALERRLPEATFLGHLHGDDLAVAMAGLDVFVHPGESETFGQTIQEAQASGVPVVATGRGGPLDLVRSSIDGWLYRPGDADDLRARVADIAGDAAKRRAFAEAARTAVSGRTWESLGDALLGHYARAATLHRIDRARPVRAWPRADPTAVDSAPPLWRRYVALGDSITEGLCDTSRAPAGSYRGWADRLAQLLALAGPRSHGAVRFSYANLAVRSRRVRHLVEEQVPACLSLRPDLVSVLIGANDLVQARVDVAAVAGEVEIAVRRLRESGADVVLGTVFLPSRMLAGVLARRFAAYNARLREIAAATGAILLDLEAVPELRGLEVWADDKVHLRSAGHRLVAYRAAEALGVPHAEALAGLDGAFHDDEDVPAAGTWLRRDALPWVWRRLRGRTAGDGVVAKLPAYVAVGPGPRSRSSLPQ</sequence>
<dbReference type="PANTHER" id="PTHR45947:SF3">
    <property type="entry name" value="SULFOQUINOVOSYL TRANSFERASE SQD2"/>
    <property type="match status" value="1"/>
</dbReference>
<evidence type="ECO:0000256" key="3">
    <source>
        <dbReference type="ARBA" id="ARBA00022679"/>
    </source>
</evidence>
<evidence type="ECO:0000256" key="2">
    <source>
        <dbReference type="ARBA" id="ARBA00022676"/>
    </source>
</evidence>
<name>A0A5J5IS41_9MICO</name>
<dbReference type="Gene3D" id="3.40.50.2000">
    <property type="entry name" value="Glycogen Phosphorylase B"/>
    <property type="match status" value="2"/>
</dbReference>
<dbReference type="SUPFAM" id="SSF52266">
    <property type="entry name" value="SGNH hydrolase"/>
    <property type="match status" value="1"/>
</dbReference>
<keyword evidence="3 7" id="KW-0808">Transferase</keyword>
<dbReference type="InterPro" id="IPR001296">
    <property type="entry name" value="Glyco_trans_1"/>
</dbReference>
<dbReference type="InterPro" id="IPR050194">
    <property type="entry name" value="Glycosyltransferase_grp1"/>
</dbReference>
<comment type="caution">
    <text evidence="7">The sequence shown here is derived from an EMBL/GenBank/DDBJ whole genome shotgun (WGS) entry which is preliminary data.</text>
</comment>
<dbReference type="GO" id="GO:0016758">
    <property type="term" value="F:hexosyltransferase activity"/>
    <property type="evidence" value="ECO:0007669"/>
    <property type="project" value="TreeGrafter"/>
</dbReference>
<dbReference type="Pfam" id="PF13472">
    <property type="entry name" value="Lipase_GDSL_2"/>
    <property type="match status" value="1"/>
</dbReference>
<dbReference type="RefSeq" id="WP_150419490.1">
    <property type="nucleotide sequence ID" value="NZ_VYRZ01000002.1"/>
</dbReference>
<feature type="domain" description="SGNH hydrolase-type esterase" evidence="6">
    <location>
        <begin position="401"/>
        <end position="580"/>
    </location>
</feature>
<dbReference type="InterPro" id="IPR036514">
    <property type="entry name" value="SGNH_hydro_sf"/>
</dbReference>
<accession>A0A5J5IS41</accession>
<dbReference type="CDD" id="cd01832">
    <property type="entry name" value="SGNH_hydrolase_like_1"/>
    <property type="match status" value="1"/>
</dbReference>
<dbReference type="AlphaFoldDB" id="A0A5J5IS41"/>
<proteinExistence type="predicted"/>
<keyword evidence="8" id="KW-1185">Reference proteome</keyword>
<dbReference type="Pfam" id="PF00534">
    <property type="entry name" value="Glycos_transf_1"/>
    <property type="match status" value="1"/>
</dbReference>
<reference evidence="8" key="1">
    <citation type="submission" date="2019-09" db="EMBL/GenBank/DDBJ databases">
        <title>Mumia zhuanghuii sp. nov. isolated from the intestinal contents of plateau pika (Ochotona curzoniae) in the Qinghai-Tibet plateau of China.</title>
        <authorList>
            <person name="Tian Z."/>
        </authorList>
    </citation>
    <scope>NUCLEOTIDE SEQUENCE [LARGE SCALE GENOMIC DNA]</scope>
    <source>
        <strain evidence="8">DSM 25564</strain>
    </source>
</reference>
<evidence type="ECO:0000313" key="7">
    <source>
        <dbReference type="EMBL" id="KAA9087295.1"/>
    </source>
</evidence>
<dbReference type="CDD" id="cd03814">
    <property type="entry name" value="GT4-like"/>
    <property type="match status" value="1"/>
</dbReference>
<keyword evidence="2" id="KW-0328">Glycosyltransferase</keyword>
<dbReference type="EMBL" id="VYRZ01000002">
    <property type="protein sequence ID" value="KAA9087295.1"/>
    <property type="molecule type" value="Genomic_DNA"/>
</dbReference>
<evidence type="ECO:0000259" key="6">
    <source>
        <dbReference type="Pfam" id="PF13472"/>
    </source>
</evidence>
<gene>
    <name evidence="7" type="ORF">F6B42_10150</name>
</gene>
<feature type="domain" description="Glycosyl transferase family 1" evidence="4">
    <location>
        <begin position="195"/>
        <end position="344"/>
    </location>
</feature>
<dbReference type="Pfam" id="PF13439">
    <property type="entry name" value="Glyco_transf_4"/>
    <property type="match status" value="1"/>
</dbReference>
<dbReference type="PANTHER" id="PTHR45947">
    <property type="entry name" value="SULFOQUINOVOSYL TRANSFERASE SQD2"/>
    <property type="match status" value="1"/>
</dbReference>
<dbReference type="Proteomes" id="UP000327039">
    <property type="component" value="Unassembled WGS sequence"/>
</dbReference>
<evidence type="ECO:0000313" key="8">
    <source>
        <dbReference type="Proteomes" id="UP000327039"/>
    </source>
</evidence>